<gene>
    <name evidence="4" type="ORF">MSG_01426</name>
</gene>
<proteinExistence type="predicted"/>
<feature type="compositionally biased region" description="Polar residues" evidence="1">
    <location>
        <begin position="103"/>
        <end position="118"/>
    </location>
</feature>
<dbReference type="EMBL" id="AP018164">
    <property type="protein sequence ID" value="BAX91583.1"/>
    <property type="molecule type" value="Genomic_DNA"/>
</dbReference>
<accession>A0A1Z4EF43</accession>
<dbReference type="Pfam" id="PF05305">
    <property type="entry name" value="DUF732"/>
    <property type="match status" value="1"/>
</dbReference>
<evidence type="ECO:0000313" key="4">
    <source>
        <dbReference type="EMBL" id="BAX91583.1"/>
    </source>
</evidence>
<keyword evidence="2" id="KW-1133">Transmembrane helix</keyword>
<reference evidence="5" key="1">
    <citation type="submission" date="2017-06" db="EMBL/GenBank/DDBJ databases">
        <title>Complete Genome Sequence of Mycobacterium shigaense.</title>
        <authorList>
            <person name="Fukano H."/>
            <person name="Yoshida M."/>
            <person name="Kazumi Y."/>
            <person name="Ogura Y."/>
            <person name="Mitarai S."/>
            <person name="Hayashi T."/>
            <person name="Hoshino Y."/>
        </authorList>
    </citation>
    <scope>NUCLEOTIDE SEQUENCE [LARGE SCALE GENOMIC DNA]</scope>
    <source>
        <strain evidence="5">UN-152</strain>
    </source>
</reference>
<dbReference type="InterPro" id="IPR007969">
    <property type="entry name" value="DUF732"/>
</dbReference>
<sequence length="225" mass="23107">MRAEPPVRAVATMALMSEPVQGGDETAAQDVDETAAVPNSTPTESVGLAWSSNDEGADETRSSEPGAIRRSWSSTWGRAGALVTGGVVLAGAIVLTSWLLTAPDQSGGSQTTSKSAAQPPTARPKPNRGAPTTGSSAPPSIASTPDQDNKYVQALNDRGISFANPEAAIYNGKMVCQDIGRGVTVQQEADAFRASNPALSDSANAYVGISVRAYCPENNALVAGF</sequence>
<organism evidence="4 5">
    <name type="scientific">Mycobacterium shigaense</name>
    <dbReference type="NCBI Taxonomy" id="722731"/>
    <lineage>
        <taxon>Bacteria</taxon>
        <taxon>Bacillati</taxon>
        <taxon>Actinomycetota</taxon>
        <taxon>Actinomycetes</taxon>
        <taxon>Mycobacteriales</taxon>
        <taxon>Mycobacteriaceae</taxon>
        <taxon>Mycobacterium</taxon>
        <taxon>Mycobacterium simiae complex</taxon>
    </lineage>
</organism>
<evidence type="ECO:0000313" key="5">
    <source>
        <dbReference type="Proteomes" id="UP000217736"/>
    </source>
</evidence>
<dbReference type="Proteomes" id="UP000217736">
    <property type="component" value="Chromosome"/>
</dbReference>
<keyword evidence="5" id="KW-1185">Reference proteome</keyword>
<protein>
    <recommendedName>
        <fullName evidence="3">DUF732 domain-containing protein</fullName>
    </recommendedName>
</protein>
<evidence type="ECO:0000259" key="3">
    <source>
        <dbReference type="Pfam" id="PF05305"/>
    </source>
</evidence>
<feature type="region of interest" description="Disordered" evidence="1">
    <location>
        <begin position="15"/>
        <end position="69"/>
    </location>
</feature>
<evidence type="ECO:0000256" key="2">
    <source>
        <dbReference type="SAM" id="Phobius"/>
    </source>
</evidence>
<keyword evidence="2" id="KW-0812">Transmembrane</keyword>
<feature type="domain" description="DUF732" evidence="3">
    <location>
        <begin position="147"/>
        <end position="217"/>
    </location>
</feature>
<feature type="compositionally biased region" description="Polar residues" evidence="1">
    <location>
        <begin position="130"/>
        <end position="146"/>
    </location>
</feature>
<feature type="region of interest" description="Disordered" evidence="1">
    <location>
        <begin position="103"/>
        <end position="147"/>
    </location>
</feature>
<evidence type="ECO:0000256" key="1">
    <source>
        <dbReference type="SAM" id="MobiDB-lite"/>
    </source>
</evidence>
<keyword evidence="2" id="KW-0472">Membrane</keyword>
<name>A0A1Z4EF43_9MYCO</name>
<dbReference type="KEGG" id="mshg:MSG_01426"/>
<dbReference type="AlphaFoldDB" id="A0A1Z4EF43"/>
<feature type="compositionally biased region" description="Polar residues" evidence="1">
    <location>
        <begin position="37"/>
        <end position="54"/>
    </location>
</feature>
<feature type="transmembrane region" description="Helical" evidence="2">
    <location>
        <begin position="79"/>
        <end position="100"/>
    </location>
</feature>